<dbReference type="Proteomes" id="UP001156940">
    <property type="component" value="Unassembled WGS sequence"/>
</dbReference>
<feature type="region of interest" description="Disordered" evidence="1">
    <location>
        <begin position="98"/>
        <end position="122"/>
    </location>
</feature>
<feature type="domain" description="SPOR" evidence="3">
    <location>
        <begin position="240"/>
        <end position="319"/>
    </location>
</feature>
<feature type="domain" description="SPOR" evidence="3">
    <location>
        <begin position="125"/>
        <end position="204"/>
    </location>
</feature>
<feature type="compositionally biased region" description="Low complexity" evidence="1">
    <location>
        <begin position="227"/>
        <end position="236"/>
    </location>
</feature>
<evidence type="ECO:0000256" key="1">
    <source>
        <dbReference type="SAM" id="MobiDB-lite"/>
    </source>
</evidence>
<dbReference type="PROSITE" id="PS51724">
    <property type="entry name" value="SPOR"/>
    <property type="match status" value="2"/>
</dbReference>
<name>A0ABT6J4P2_9GAMM</name>
<dbReference type="InterPro" id="IPR036680">
    <property type="entry name" value="SPOR-like_sf"/>
</dbReference>
<keyword evidence="2" id="KW-1133">Transmembrane helix</keyword>
<proteinExistence type="predicted"/>
<evidence type="ECO:0000256" key="2">
    <source>
        <dbReference type="SAM" id="Phobius"/>
    </source>
</evidence>
<keyword evidence="2" id="KW-0472">Membrane</keyword>
<evidence type="ECO:0000313" key="5">
    <source>
        <dbReference type="Proteomes" id="UP001156940"/>
    </source>
</evidence>
<dbReference type="SUPFAM" id="SSF110997">
    <property type="entry name" value="Sporulation related repeat"/>
    <property type="match status" value="2"/>
</dbReference>
<dbReference type="Pfam" id="PF05036">
    <property type="entry name" value="SPOR"/>
    <property type="match status" value="2"/>
</dbReference>
<keyword evidence="2" id="KW-0812">Transmembrane</keyword>
<feature type="transmembrane region" description="Helical" evidence="2">
    <location>
        <begin position="9"/>
        <end position="27"/>
    </location>
</feature>
<dbReference type="EMBL" id="JARXRM010000011">
    <property type="protein sequence ID" value="MDH5821785.1"/>
    <property type="molecule type" value="Genomic_DNA"/>
</dbReference>
<gene>
    <name evidence="4" type="ORF">QFW77_02080</name>
</gene>
<dbReference type="PANTHER" id="PTHR38687:SF1">
    <property type="entry name" value="CELL DIVISION PROTEIN DEDD"/>
    <property type="match status" value="1"/>
</dbReference>
<dbReference type="Gene3D" id="3.30.70.1070">
    <property type="entry name" value="Sporulation related repeat"/>
    <property type="match status" value="2"/>
</dbReference>
<dbReference type="RefSeq" id="WP_280572569.1">
    <property type="nucleotide sequence ID" value="NZ_JARXRM010000011.1"/>
</dbReference>
<accession>A0ABT6J4P2</accession>
<evidence type="ECO:0000313" key="4">
    <source>
        <dbReference type="EMBL" id="MDH5821785.1"/>
    </source>
</evidence>
<feature type="compositionally biased region" description="Pro residues" evidence="1">
    <location>
        <begin position="209"/>
        <end position="226"/>
    </location>
</feature>
<sequence length="320" mass="32149">MDSGLKQRLVGAAVLVALAVIFLPMLVKGPAPDSGASDLSLALPDEPRDGTITRELPLLAPAEPGAGGAVGMDTQGDEARLATVDTADERHPDAAELAADEAPAAGPAPAAESGDATPAAALPATTAGGGYAVRFGSYGSSTDADAVVERLRQTGLPAAPSRATVSGKPVWRVLIGPYATRAEAEAVRVHAAQVGPNDARVVALDAAPAPQPAAPPQPQPPSPPQRAPQAAAPAAPAPAAAADVGFVVQLGAFSRSAEAEALRERVRGAGFSAFTDTVDTDKGRLTRVKAGPVLSRAEAERLKATLQGRLGVAGMVRSHP</sequence>
<evidence type="ECO:0000259" key="3">
    <source>
        <dbReference type="PROSITE" id="PS51724"/>
    </source>
</evidence>
<keyword evidence="5" id="KW-1185">Reference proteome</keyword>
<organism evidence="4 5">
    <name type="scientific">Luteimonas endophytica</name>
    <dbReference type="NCBI Taxonomy" id="3042023"/>
    <lineage>
        <taxon>Bacteria</taxon>
        <taxon>Pseudomonadati</taxon>
        <taxon>Pseudomonadota</taxon>
        <taxon>Gammaproteobacteria</taxon>
        <taxon>Lysobacterales</taxon>
        <taxon>Lysobacteraceae</taxon>
        <taxon>Luteimonas</taxon>
    </lineage>
</organism>
<dbReference type="InterPro" id="IPR052521">
    <property type="entry name" value="Cell_div_SPOR-domain"/>
</dbReference>
<comment type="caution">
    <text evidence="4">The sequence shown here is derived from an EMBL/GenBank/DDBJ whole genome shotgun (WGS) entry which is preliminary data.</text>
</comment>
<reference evidence="4 5" key="1">
    <citation type="submission" date="2023-04" db="EMBL/GenBank/DDBJ databases">
        <title>Luteimonas endophyticus RD2P54.</title>
        <authorList>
            <person name="Sun J.-Q."/>
        </authorList>
    </citation>
    <scope>NUCLEOTIDE SEQUENCE [LARGE SCALE GENOMIC DNA]</scope>
    <source>
        <strain evidence="4 5">RD2P54</strain>
    </source>
</reference>
<dbReference type="PANTHER" id="PTHR38687">
    <property type="entry name" value="CELL DIVISION PROTEIN DEDD-RELATED"/>
    <property type="match status" value="1"/>
</dbReference>
<dbReference type="InterPro" id="IPR007730">
    <property type="entry name" value="SPOR-like_dom"/>
</dbReference>
<feature type="region of interest" description="Disordered" evidence="1">
    <location>
        <begin position="208"/>
        <end position="236"/>
    </location>
</feature>
<protein>
    <submittedName>
        <fullName evidence="4">SPOR domain-containing protein</fullName>
    </submittedName>
</protein>